<comment type="caution">
    <text evidence="2">The sequence shown here is derived from an EMBL/GenBank/DDBJ whole genome shotgun (WGS) entry which is preliminary data.</text>
</comment>
<name>A0AAV6V382_9ARAC</name>
<reference evidence="2 3" key="1">
    <citation type="journal article" date="2022" name="Nat. Ecol. Evol.">
        <title>A masculinizing supergene underlies an exaggerated male reproductive morph in a spider.</title>
        <authorList>
            <person name="Hendrickx F."/>
            <person name="De Corte Z."/>
            <person name="Sonet G."/>
            <person name="Van Belleghem S.M."/>
            <person name="Kostlbacher S."/>
            <person name="Vangestel C."/>
        </authorList>
    </citation>
    <scope>NUCLEOTIDE SEQUENCE [LARGE SCALE GENOMIC DNA]</scope>
    <source>
        <strain evidence="2">W744_W776</strain>
    </source>
</reference>
<keyword evidence="3" id="KW-1185">Reference proteome</keyword>
<sequence>MYFRHEDGVITMAAVNTSKRWGRNNGIMKPIFDIARCHLKNIPLHLPPNAPEGVNDRATPLSAITEHGRTDRPNGHPDGPVLDHSKVGKDICPPTRGCI</sequence>
<evidence type="ECO:0000313" key="3">
    <source>
        <dbReference type="Proteomes" id="UP000827092"/>
    </source>
</evidence>
<proteinExistence type="predicted"/>
<dbReference type="EMBL" id="JAFNEN010000186">
    <property type="protein sequence ID" value="KAG8190323.1"/>
    <property type="molecule type" value="Genomic_DNA"/>
</dbReference>
<feature type="compositionally biased region" description="Basic and acidic residues" evidence="1">
    <location>
        <begin position="66"/>
        <end position="88"/>
    </location>
</feature>
<evidence type="ECO:0000313" key="2">
    <source>
        <dbReference type="EMBL" id="KAG8190323.1"/>
    </source>
</evidence>
<evidence type="ECO:0000256" key="1">
    <source>
        <dbReference type="SAM" id="MobiDB-lite"/>
    </source>
</evidence>
<dbReference type="AlphaFoldDB" id="A0AAV6V382"/>
<accession>A0AAV6V382</accession>
<protein>
    <submittedName>
        <fullName evidence="2">Uncharacterized protein</fullName>
    </submittedName>
</protein>
<dbReference type="Proteomes" id="UP000827092">
    <property type="component" value="Unassembled WGS sequence"/>
</dbReference>
<gene>
    <name evidence="2" type="ORF">JTE90_014429</name>
</gene>
<organism evidence="2 3">
    <name type="scientific">Oedothorax gibbosus</name>
    <dbReference type="NCBI Taxonomy" id="931172"/>
    <lineage>
        <taxon>Eukaryota</taxon>
        <taxon>Metazoa</taxon>
        <taxon>Ecdysozoa</taxon>
        <taxon>Arthropoda</taxon>
        <taxon>Chelicerata</taxon>
        <taxon>Arachnida</taxon>
        <taxon>Araneae</taxon>
        <taxon>Araneomorphae</taxon>
        <taxon>Entelegynae</taxon>
        <taxon>Araneoidea</taxon>
        <taxon>Linyphiidae</taxon>
        <taxon>Erigoninae</taxon>
        <taxon>Oedothorax</taxon>
    </lineage>
</organism>
<feature type="region of interest" description="Disordered" evidence="1">
    <location>
        <begin position="65"/>
        <end position="88"/>
    </location>
</feature>